<accession>A0A916BEK4</accession>
<evidence type="ECO:0000313" key="2">
    <source>
        <dbReference type="Proteomes" id="UP000675882"/>
    </source>
</evidence>
<protein>
    <submittedName>
        <fullName evidence="1">Uncharacterized protein</fullName>
    </submittedName>
</protein>
<comment type="caution">
    <text evidence="1">The sequence shown here is derived from an EMBL/GenBank/DDBJ whole genome shotgun (WGS) entry which is preliminary data.</text>
</comment>
<proteinExistence type="predicted"/>
<gene>
    <name evidence="1" type="ORF">NTGZN8_100103</name>
</gene>
<dbReference type="AlphaFoldDB" id="A0A916BEK4"/>
<evidence type="ECO:0000313" key="1">
    <source>
        <dbReference type="EMBL" id="CAE6689043.1"/>
    </source>
</evidence>
<organism evidence="1 2">
    <name type="scientific">Candidatus Nitrotoga fabula</name>
    <dbReference type="NCBI Taxonomy" id="2182327"/>
    <lineage>
        <taxon>Bacteria</taxon>
        <taxon>Pseudomonadati</taxon>
        <taxon>Pseudomonadota</taxon>
        <taxon>Betaproteobacteria</taxon>
        <taxon>Nitrosomonadales</taxon>
        <taxon>Gallionellaceae</taxon>
        <taxon>Candidatus Nitrotoga</taxon>
    </lineage>
</organism>
<reference evidence="1" key="1">
    <citation type="submission" date="2021-02" db="EMBL/GenBank/DDBJ databases">
        <authorList>
            <person name="Han P."/>
        </authorList>
    </citation>
    <scope>NUCLEOTIDE SEQUENCE</scope>
    <source>
        <strain evidence="1">Candidatus Nitrotoga sp. ZN8</strain>
    </source>
</reference>
<dbReference type="EMBL" id="CAJNBL010000002">
    <property type="protein sequence ID" value="CAE6689043.1"/>
    <property type="molecule type" value="Genomic_DNA"/>
</dbReference>
<dbReference type="Proteomes" id="UP000675882">
    <property type="component" value="Unassembled WGS sequence"/>
</dbReference>
<keyword evidence="2" id="KW-1185">Reference proteome</keyword>
<sequence length="97" mass="9128">MAGCATAGTGGLGDATGAGETATGWAGMAPDVILAGACACPDADTGGAVAGALPATGTGAAGVDACSLLSPQADNISAKKMIAHPDCFMIYLSNPEN</sequence>
<dbReference type="RefSeq" id="WP_213034985.1">
    <property type="nucleotide sequence ID" value="NZ_CAJNBL010000002.1"/>
</dbReference>
<name>A0A916BEK4_9PROT</name>